<dbReference type="EMBL" id="JAWDGP010007804">
    <property type="protein sequence ID" value="KAK3704214.1"/>
    <property type="molecule type" value="Genomic_DNA"/>
</dbReference>
<keyword evidence="1" id="KW-0472">Membrane</keyword>
<protein>
    <submittedName>
        <fullName evidence="2">Uncharacterized protein</fullName>
    </submittedName>
</protein>
<feature type="transmembrane region" description="Helical" evidence="1">
    <location>
        <begin position="12"/>
        <end position="31"/>
    </location>
</feature>
<dbReference type="Proteomes" id="UP001283361">
    <property type="component" value="Unassembled WGS sequence"/>
</dbReference>
<proteinExistence type="predicted"/>
<accession>A0AAE0XQS7</accession>
<name>A0AAE0XQS7_9GAST</name>
<keyword evidence="1" id="KW-0812">Transmembrane</keyword>
<keyword evidence="3" id="KW-1185">Reference proteome</keyword>
<evidence type="ECO:0000313" key="2">
    <source>
        <dbReference type="EMBL" id="KAK3704214.1"/>
    </source>
</evidence>
<comment type="caution">
    <text evidence="2">The sequence shown here is derived from an EMBL/GenBank/DDBJ whole genome shotgun (WGS) entry which is preliminary data.</text>
</comment>
<feature type="transmembrane region" description="Helical" evidence="1">
    <location>
        <begin position="140"/>
        <end position="161"/>
    </location>
</feature>
<feature type="transmembrane region" description="Helical" evidence="1">
    <location>
        <begin position="327"/>
        <end position="347"/>
    </location>
</feature>
<dbReference type="Gene3D" id="1.20.1070.10">
    <property type="entry name" value="Rhodopsin 7-helix transmembrane proteins"/>
    <property type="match status" value="1"/>
</dbReference>
<feature type="transmembrane region" description="Helical" evidence="1">
    <location>
        <begin position="90"/>
        <end position="119"/>
    </location>
</feature>
<sequence length="388" mass="42876">MADPETDNKGSGANILLIVIISIVGTNVLMIYKVLVQAREKVRGPSRAKHLILILQASGDILVGVFPLNIRLQGFLGNNAMEDIDCWQRIFAHTFLFHLMPFVHATGIIVLVAESLLFWGRQGVYSAAHSAGRSWFSLRYLLASLVPWGLGLLVVLPLVLVGFDFETCSVMDYSIPRIQSFYWITIILPGILAVVAAWAFSISSLSRASQWAQPSCALIFGGSPTAPPYAFDGHLPSYSEAIHTRTEKNKDTVKYDGYTTSGFPKELQDSSSVVPNFPVDTKSCSGYSKHLEAWDDPLICDDSYIEVPPTNTRDVQSTIWWEKWSRLGAAILFCACSMPYAIMDLIIVSSSSGEGWSDSGHSTGLDALYRLQVLRSLISPLVWINEYN</sequence>
<organism evidence="2 3">
    <name type="scientific">Elysia crispata</name>
    <name type="common">lettuce slug</name>
    <dbReference type="NCBI Taxonomy" id="231223"/>
    <lineage>
        <taxon>Eukaryota</taxon>
        <taxon>Metazoa</taxon>
        <taxon>Spiralia</taxon>
        <taxon>Lophotrochozoa</taxon>
        <taxon>Mollusca</taxon>
        <taxon>Gastropoda</taxon>
        <taxon>Heterobranchia</taxon>
        <taxon>Euthyneura</taxon>
        <taxon>Panpulmonata</taxon>
        <taxon>Sacoglossa</taxon>
        <taxon>Placobranchoidea</taxon>
        <taxon>Plakobranchidae</taxon>
        <taxon>Elysia</taxon>
    </lineage>
</organism>
<keyword evidence="1" id="KW-1133">Transmembrane helix</keyword>
<feature type="transmembrane region" description="Helical" evidence="1">
    <location>
        <begin position="51"/>
        <end position="70"/>
    </location>
</feature>
<reference evidence="2" key="1">
    <citation type="journal article" date="2023" name="G3 (Bethesda)">
        <title>A reference genome for the long-term kleptoplast-retaining sea slug Elysia crispata morphotype clarki.</title>
        <authorList>
            <person name="Eastman K.E."/>
            <person name="Pendleton A.L."/>
            <person name="Shaikh M.A."/>
            <person name="Suttiyut T."/>
            <person name="Ogas R."/>
            <person name="Tomko P."/>
            <person name="Gavelis G."/>
            <person name="Widhalm J.R."/>
            <person name="Wisecaver J.H."/>
        </authorList>
    </citation>
    <scope>NUCLEOTIDE SEQUENCE</scope>
    <source>
        <strain evidence="2">ECLA1</strain>
    </source>
</reference>
<evidence type="ECO:0000256" key="1">
    <source>
        <dbReference type="SAM" id="Phobius"/>
    </source>
</evidence>
<feature type="transmembrane region" description="Helical" evidence="1">
    <location>
        <begin position="181"/>
        <end position="200"/>
    </location>
</feature>
<evidence type="ECO:0000313" key="3">
    <source>
        <dbReference type="Proteomes" id="UP001283361"/>
    </source>
</evidence>
<dbReference type="AlphaFoldDB" id="A0AAE0XQS7"/>
<gene>
    <name evidence="2" type="ORF">RRG08_066845</name>
</gene>